<feature type="region of interest" description="Disordered" evidence="1">
    <location>
        <begin position="1"/>
        <end position="31"/>
    </location>
</feature>
<dbReference type="AlphaFoldDB" id="A0A0F9S603"/>
<sequence length="70" mass="7662">MSEAKTPEPKTEPRAKAEPEVPAHDHRTPEHGHSEYVAGLRALLDVIEGNPVDTAQAERVRKARAIIGDD</sequence>
<comment type="caution">
    <text evidence="2">The sequence shown here is derived from an EMBL/GenBank/DDBJ whole genome shotgun (WGS) entry which is preliminary data.</text>
</comment>
<dbReference type="EMBL" id="LAZR01000622">
    <property type="protein sequence ID" value="KKN62514.1"/>
    <property type="molecule type" value="Genomic_DNA"/>
</dbReference>
<evidence type="ECO:0000256" key="1">
    <source>
        <dbReference type="SAM" id="MobiDB-lite"/>
    </source>
</evidence>
<accession>A0A0F9S603</accession>
<reference evidence="2" key="1">
    <citation type="journal article" date="2015" name="Nature">
        <title>Complex archaea that bridge the gap between prokaryotes and eukaryotes.</title>
        <authorList>
            <person name="Spang A."/>
            <person name="Saw J.H."/>
            <person name="Jorgensen S.L."/>
            <person name="Zaremba-Niedzwiedzka K."/>
            <person name="Martijn J."/>
            <person name="Lind A.E."/>
            <person name="van Eijk R."/>
            <person name="Schleper C."/>
            <person name="Guy L."/>
            <person name="Ettema T.J."/>
        </authorList>
    </citation>
    <scope>NUCLEOTIDE SEQUENCE</scope>
</reference>
<proteinExistence type="predicted"/>
<evidence type="ECO:0000313" key="2">
    <source>
        <dbReference type="EMBL" id="KKN62514.1"/>
    </source>
</evidence>
<gene>
    <name evidence="2" type="ORF">LCGC14_0511300</name>
</gene>
<name>A0A0F9S603_9ZZZZ</name>
<protein>
    <submittedName>
        <fullName evidence="2">Uncharacterized protein</fullName>
    </submittedName>
</protein>
<organism evidence="2">
    <name type="scientific">marine sediment metagenome</name>
    <dbReference type="NCBI Taxonomy" id="412755"/>
    <lineage>
        <taxon>unclassified sequences</taxon>
        <taxon>metagenomes</taxon>
        <taxon>ecological metagenomes</taxon>
    </lineage>
</organism>